<evidence type="ECO:0000313" key="2">
    <source>
        <dbReference type="EMBL" id="MTH60043.1"/>
    </source>
</evidence>
<accession>A0A844HIQ3</accession>
<feature type="signal peptide" evidence="1">
    <location>
        <begin position="1"/>
        <end position="23"/>
    </location>
</feature>
<reference evidence="2 3" key="1">
    <citation type="submission" date="2019-11" db="EMBL/GenBank/DDBJ databases">
        <authorList>
            <person name="Dong K."/>
        </authorList>
    </citation>
    <scope>NUCLEOTIDE SEQUENCE [LARGE SCALE GENOMIC DNA]</scope>
    <source>
        <strain evidence="2 3">NBRC 112902</strain>
    </source>
</reference>
<dbReference type="AlphaFoldDB" id="A0A844HIQ3"/>
<protein>
    <recommendedName>
        <fullName evidence="4">Transglycosylase SLT domain-containing protein</fullName>
    </recommendedName>
</protein>
<proteinExistence type="predicted"/>
<name>A0A844HIQ3_9RHOB</name>
<dbReference type="OrthoDB" id="9810967at2"/>
<keyword evidence="1" id="KW-0732">Signal</keyword>
<evidence type="ECO:0000256" key="1">
    <source>
        <dbReference type="SAM" id="SignalP"/>
    </source>
</evidence>
<sequence>MTAFQQLLLSAALVIGMAGPLHADTDVLSGVVNGLTANDGWDRSNAELIAESLQLGFELHDATGTLDFRINQLRRLNGNSEAQRFAVRHPGYLDALFVDPREFVDAFAVLTMDRSGEEALLSGLTRRPTTEGLKGSLALLRHYGPDLARLSSAPGFPDLFEALSWVADEPISYELKGWLGQRLQEIHGHDIGPLTQLLTQHYLPLRARNAVGLEAGWKVLMAAQSTNPALYDTLILHRGIWGWLQTPGFVRSVNVQVKADRNQAHAVLIFLLGHEQALLESSTTLNWPKPLPDNRAAALDIIAQNDPSAMAAMFHFRNDHLFWKLASDKDRRDRIACLMRKSGNDYEMLRTYFQQGTEAIRKQCERPASFLVRNIPLFQLYELIDKYRAGVPLGWSDAGAASADVGSFILSGLGRYVANGVVKGARIAAAGRHGTALQTPAVVLQTVIQSSIRTETKNLATSNMWSGLGRSLTVNTRTVVQRMAKDKTLRATARLTLSEYGQNIAAEEAMAAVVSTEYFRCASLSAAQMQVDEICLTLLPVIQSEAKGDTK</sequence>
<evidence type="ECO:0000313" key="3">
    <source>
        <dbReference type="Proteomes" id="UP000449846"/>
    </source>
</evidence>
<dbReference type="Proteomes" id="UP000449846">
    <property type="component" value="Unassembled WGS sequence"/>
</dbReference>
<organism evidence="2 3">
    <name type="scientific">Paracoccus litorisediminis</name>
    <dbReference type="NCBI Taxonomy" id="2006130"/>
    <lineage>
        <taxon>Bacteria</taxon>
        <taxon>Pseudomonadati</taxon>
        <taxon>Pseudomonadota</taxon>
        <taxon>Alphaproteobacteria</taxon>
        <taxon>Rhodobacterales</taxon>
        <taxon>Paracoccaceae</taxon>
        <taxon>Paracoccus</taxon>
    </lineage>
</organism>
<dbReference type="EMBL" id="WMIG01000005">
    <property type="protein sequence ID" value="MTH60043.1"/>
    <property type="molecule type" value="Genomic_DNA"/>
</dbReference>
<evidence type="ECO:0008006" key="4">
    <source>
        <dbReference type="Google" id="ProtNLM"/>
    </source>
</evidence>
<comment type="caution">
    <text evidence="2">The sequence shown here is derived from an EMBL/GenBank/DDBJ whole genome shotgun (WGS) entry which is preliminary data.</text>
</comment>
<feature type="chain" id="PRO_5032942353" description="Transglycosylase SLT domain-containing protein" evidence="1">
    <location>
        <begin position="24"/>
        <end position="551"/>
    </location>
</feature>
<keyword evidence="3" id="KW-1185">Reference proteome</keyword>
<gene>
    <name evidence="2" type="ORF">GL300_12565</name>
</gene>
<dbReference type="RefSeq" id="WP_155039977.1">
    <property type="nucleotide sequence ID" value="NZ_WMIG01000005.1"/>
</dbReference>